<feature type="domain" description="DUF6377" evidence="2">
    <location>
        <begin position="8"/>
        <end position="195"/>
    </location>
</feature>
<feature type="transmembrane region" description="Helical" evidence="1">
    <location>
        <begin position="27"/>
        <end position="49"/>
    </location>
</feature>
<proteinExistence type="predicted"/>
<evidence type="ECO:0000313" key="3">
    <source>
        <dbReference type="EMBL" id="RXF68609.1"/>
    </source>
</evidence>
<accession>A0A4Q0M766</accession>
<evidence type="ECO:0000259" key="2">
    <source>
        <dbReference type="Pfam" id="PF19904"/>
    </source>
</evidence>
<evidence type="ECO:0000256" key="1">
    <source>
        <dbReference type="SAM" id="Phobius"/>
    </source>
</evidence>
<organism evidence="3 4">
    <name type="scientific">Arcticibacter tournemirensis</name>
    <dbReference type="NCBI Taxonomy" id="699437"/>
    <lineage>
        <taxon>Bacteria</taxon>
        <taxon>Pseudomonadati</taxon>
        <taxon>Bacteroidota</taxon>
        <taxon>Sphingobacteriia</taxon>
        <taxon>Sphingobacteriales</taxon>
        <taxon>Sphingobacteriaceae</taxon>
        <taxon>Arcticibacter</taxon>
    </lineage>
</organism>
<gene>
    <name evidence="3" type="ORF">EKH83_14870</name>
</gene>
<keyword evidence="1" id="KW-1133">Transmembrane helix</keyword>
<comment type="caution">
    <text evidence="3">The sequence shown here is derived from an EMBL/GenBank/DDBJ whole genome shotgun (WGS) entry which is preliminary data.</text>
</comment>
<sequence>MIRYLFLSVLPPITSRLIEETQHEKDMIWIGFVMLLFVTIVLVFQLVLFRKQMIRIKMDNRIIQEKNTELEDLNGKLWESSRIQEELTGLFFKTCSSYIERLDRVRYKAQHNIKSGKYQDAANLLGNVQTQKERDLIYSTLDKITLTLFPDFVASINSLLKPEDKIWLKEGEMLTATLRIFALIRLGITSVDAIAKILDYTVNTVYTYKTRIKGKALVPPELFEQKIMEIKFTGDRSVWPALPTKFFISFISDHFRKV</sequence>
<keyword evidence="1" id="KW-0812">Transmembrane</keyword>
<dbReference type="RefSeq" id="WP_128770241.1">
    <property type="nucleotide sequence ID" value="NZ_RXOC01000010.1"/>
</dbReference>
<reference evidence="3 4" key="1">
    <citation type="submission" date="2018-12" db="EMBL/GenBank/DDBJ databases">
        <title>The Draft Genome Sequence of the Soil Bacterium Pedobacter tournemirensis R1.</title>
        <authorList>
            <person name="He J."/>
        </authorList>
    </citation>
    <scope>NUCLEOTIDE SEQUENCE [LARGE SCALE GENOMIC DNA]</scope>
    <source>
        <strain evidence="3 4">R1</strain>
    </source>
</reference>
<evidence type="ECO:0000313" key="4">
    <source>
        <dbReference type="Proteomes" id="UP000290848"/>
    </source>
</evidence>
<dbReference type="InterPro" id="IPR045957">
    <property type="entry name" value="DUF6377"/>
</dbReference>
<dbReference type="AlphaFoldDB" id="A0A4Q0M766"/>
<keyword evidence="1" id="KW-0472">Membrane</keyword>
<name>A0A4Q0M766_9SPHI</name>
<dbReference type="Pfam" id="PF19904">
    <property type="entry name" value="DUF6377"/>
    <property type="match status" value="1"/>
</dbReference>
<dbReference type="EMBL" id="RXOC01000010">
    <property type="protein sequence ID" value="RXF68609.1"/>
    <property type="molecule type" value="Genomic_DNA"/>
</dbReference>
<dbReference type="Proteomes" id="UP000290848">
    <property type="component" value="Unassembled WGS sequence"/>
</dbReference>
<protein>
    <recommendedName>
        <fullName evidence="2">DUF6377 domain-containing protein</fullName>
    </recommendedName>
</protein>